<organism evidence="2 3">
    <name type="scientific">Somion occarium</name>
    <dbReference type="NCBI Taxonomy" id="3059160"/>
    <lineage>
        <taxon>Eukaryota</taxon>
        <taxon>Fungi</taxon>
        <taxon>Dikarya</taxon>
        <taxon>Basidiomycota</taxon>
        <taxon>Agaricomycotina</taxon>
        <taxon>Agaricomycetes</taxon>
        <taxon>Polyporales</taxon>
        <taxon>Cerrenaceae</taxon>
        <taxon>Somion</taxon>
    </lineage>
</organism>
<dbReference type="EMBL" id="OZ037947">
    <property type="protein sequence ID" value="CAL1706524.1"/>
    <property type="molecule type" value="Genomic_DNA"/>
</dbReference>
<evidence type="ECO:0000313" key="3">
    <source>
        <dbReference type="Proteomes" id="UP001497453"/>
    </source>
</evidence>
<proteinExistence type="predicted"/>
<keyword evidence="3" id="KW-1185">Reference proteome</keyword>
<accession>A0ABP1DIP7</accession>
<sequence>MEVPLFGHSANSCPTAANKPSSTISLRLQSDITRHHDNWSHDGDSSVTLEYMRRELVSNPPESDRMIVVHAQELMAAGNEMS</sequence>
<evidence type="ECO:0000256" key="1">
    <source>
        <dbReference type="SAM" id="MobiDB-lite"/>
    </source>
</evidence>
<feature type="compositionally biased region" description="Polar residues" evidence="1">
    <location>
        <begin position="9"/>
        <end position="22"/>
    </location>
</feature>
<feature type="region of interest" description="Disordered" evidence="1">
    <location>
        <begin position="1"/>
        <end position="22"/>
    </location>
</feature>
<evidence type="ECO:0000313" key="2">
    <source>
        <dbReference type="EMBL" id="CAL1706524.1"/>
    </source>
</evidence>
<dbReference type="Proteomes" id="UP001497453">
    <property type="component" value="Chromosome 4"/>
</dbReference>
<protein>
    <submittedName>
        <fullName evidence="2">Uncharacterized protein</fullName>
    </submittedName>
</protein>
<name>A0ABP1DIP7_9APHY</name>
<gene>
    <name evidence="2" type="ORF">GFSPODELE1_LOCUS5916</name>
</gene>
<reference evidence="3" key="1">
    <citation type="submission" date="2024-04" db="EMBL/GenBank/DDBJ databases">
        <authorList>
            <person name="Shaw F."/>
            <person name="Minotto A."/>
        </authorList>
    </citation>
    <scope>NUCLEOTIDE SEQUENCE [LARGE SCALE GENOMIC DNA]</scope>
</reference>